<comment type="caution">
    <text evidence="4">The sequence shown here is derived from an EMBL/GenBank/DDBJ whole genome shotgun (WGS) entry which is preliminary data.</text>
</comment>
<dbReference type="PANTHER" id="PTHR34491:SF74">
    <property type="entry name" value="DUF4456 DOMAIN-CONTAINING PROTEIN"/>
    <property type="match status" value="1"/>
</dbReference>
<evidence type="ECO:0000313" key="4">
    <source>
        <dbReference type="EMBL" id="RUO17576.1"/>
    </source>
</evidence>
<feature type="region of interest" description="Disordered" evidence="2">
    <location>
        <begin position="1554"/>
        <end position="1592"/>
    </location>
</feature>
<feature type="compositionally biased region" description="Low complexity" evidence="2">
    <location>
        <begin position="1247"/>
        <end position="1279"/>
    </location>
</feature>
<dbReference type="Gene3D" id="1.10.530.10">
    <property type="match status" value="1"/>
</dbReference>
<dbReference type="RefSeq" id="WP_126739408.1">
    <property type="nucleotide sequence ID" value="NZ_RYEQ01000001.1"/>
</dbReference>
<keyword evidence="1" id="KW-0175">Coiled coil</keyword>
<organism evidence="4 5">
    <name type="scientific">Moraxella catarrhalis</name>
    <name type="common">Branhamella catarrhalis</name>
    <dbReference type="NCBI Taxonomy" id="480"/>
    <lineage>
        <taxon>Bacteria</taxon>
        <taxon>Pseudomonadati</taxon>
        <taxon>Pseudomonadota</taxon>
        <taxon>Gammaproteobacteria</taxon>
        <taxon>Moraxellales</taxon>
        <taxon>Moraxellaceae</taxon>
        <taxon>Moraxella</taxon>
    </lineage>
</organism>
<proteinExistence type="predicted"/>
<feature type="region of interest" description="Disordered" evidence="2">
    <location>
        <begin position="3619"/>
        <end position="3685"/>
    </location>
</feature>
<feature type="region of interest" description="Disordered" evidence="2">
    <location>
        <begin position="1243"/>
        <end position="1302"/>
    </location>
</feature>
<feature type="compositionally biased region" description="Low complexity" evidence="2">
    <location>
        <begin position="1554"/>
        <end position="1575"/>
    </location>
</feature>
<evidence type="ECO:0000256" key="2">
    <source>
        <dbReference type="SAM" id="MobiDB-lite"/>
    </source>
</evidence>
<evidence type="ECO:0000256" key="1">
    <source>
        <dbReference type="SAM" id="Coils"/>
    </source>
</evidence>
<feature type="coiled-coil region" evidence="1">
    <location>
        <begin position="4121"/>
        <end position="4148"/>
    </location>
</feature>
<evidence type="ECO:0000259" key="3">
    <source>
        <dbReference type="Pfam" id="PF18809"/>
    </source>
</evidence>
<dbReference type="EMBL" id="RYER01000003">
    <property type="protein sequence ID" value="RUO17576.1"/>
    <property type="molecule type" value="Genomic_DNA"/>
</dbReference>
<dbReference type="Pfam" id="PF18809">
    <property type="entry name" value="PBECR1"/>
    <property type="match status" value="1"/>
</dbReference>
<protein>
    <recommendedName>
        <fullName evidence="3">Phage-Barnase-EndoU-ColicinE5/D-RelE-like nuclease domain-containing protein</fullName>
    </recommendedName>
</protein>
<dbReference type="InterPro" id="IPR041092">
    <property type="entry name" value="PBECR1"/>
</dbReference>
<feature type="region of interest" description="Disordered" evidence="2">
    <location>
        <begin position="1606"/>
        <end position="1653"/>
    </location>
</feature>
<feature type="compositionally biased region" description="Polar residues" evidence="2">
    <location>
        <begin position="3626"/>
        <end position="3636"/>
    </location>
</feature>
<feature type="domain" description="Phage-Barnase-EndoU-ColicinE5/D-RelE-like nuclease" evidence="3">
    <location>
        <begin position="3508"/>
        <end position="3613"/>
    </location>
</feature>
<feature type="region of interest" description="Disordered" evidence="2">
    <location>
        <begin position="3185"/>
        <end position="3206"/>
    </location>
</feature>
<gene>
    <name evidence="4" type="ORF">EJK54_1091</name>
</gene>
<reference evidence="4 5" key="1">
    <citation type="submission" date="2018-12" db="EMBL/GenBank/DDBJ databases">
        <title>Persistence of Moraxella catarrhalis in Chronic Obstructive Pulmonary Disease and Regulation of the Hag/MID Adhesin.</title>
        <authorList>
            <person name="Murphy T."/>
            <person name="Zhao X."/>
            <person name="Vyas G."/>
            <person name="Aluvathingal J."/>
            <person name="Nadendla S."/>
            <person name="Tallon L."/>
            <person name="Tettelin H."/>
        </authorList>
    </citation>
    <scope>NUCLEOTIDE SEQUENCE [LARGE SCALE GENOMIC DNA]</scope>
    <source>
        <strain evidence="4 5">173P27B1</strain>
    </source>
</reference>
<feature type="compositionally biased region" description="Polar residues" evidence="2">
    <location>
        <begin position="3676"/>
        <end position="3685"/>
    </location>
</feature>
<feature type="coiled-coil region" evidence="1">
    <location>
        <begin position="924"/>
        <end position="974"/>
    </location>
</feature>
<feature type="compositionally biased region" description="Polar residues" evidence="2">
    <location>
        <begin position="1576"/>
        <end position="1592"/>
    </location>
</feature>
<name>A0ABY0BMJ8_MORCA</name>
<sequence>MSTDLDKVLQKLQAAQSRNIAQVEQAQKRMGIETHSERQKRLADQEAARLASENSFYKQVATNNTITPEIAPVYSPKVTARHNGGNILTDTGWGAASGVNSLIQGGLAVADTMLTQHVVNPVNNAYSMFTGDSKPLIPMPESEQKIAGRVVNAGIYQATLKKLGIYDAKATEEYIATKYSNEYYRQKAEVDEAVKDIENPVLKAVATFGHSLTKPNLLASGAGSSLPQALPAGAIGRGAKVANAALSASTRAGIGTAVTSAVVEMGDTAKDKGYSTHRDMAYDLATGAGLGLVSKGLPSSFSTEQIIANGGVSRILANSANRARTTAVNTATETGQEAVQGALESALNQQQKEGKIDWGKVGKDAGMEAAVGFGMAGGPAIVGNIKAAVGDVKGFRSTLKTDPNNKNYDPNYAYQVSAGKAALGEIGIDSAKAEQTQALTTAMSRLTEFDEKLAQLPDGKEKQKLQKKRNDWFNNQVQPLQDTVAALEQASNLQLSQEMSSDEVLQRILDLNAEAYHNRKQQAEQQLTDAVNYQPEIPEYTNVDGVGTGTTNTQQASTGVIAIGDSIANAFGNQYKKFGVTSYSKDGRNPNEVLNTITKLSKSELQGKTVVLSTGLSNNTKADLNTIRKQIKYLKDNGASVQVMGVANNFKDDSKLGTRMNTDLANIAKEMGVTFLGGFDYAKADKYKAHPDSGWYKPIYDKVGITQAQGQAVTGTSQYSTNFSIDNSNKSRDDLIMGTYTAFRKAGFTDGQARYLIGEVNRENGFSAKTMFGSHSDHANGANNFGFISWQQGRRTNLFKFLKDRGIDVKESGIPQTQASLDAMAAFFMQEMKSGGITLSQYRGGTYDTRNFLKQANPDLKDRRWGHAAIGWAYGQNKLKSGASFDSSTHEAKLDKGHADINRLLGSNYTGSFSSQSSNSNLNIDDNRTAQERLESLITKLKDEKTKTKEAEAQKALQDKISSLEAQVADNQTNSQQEQVSVESEAVSKAQQDTFDEVIRYSEMLSDDMINILVEQGALSEKHAEKLRLLKEVRVVENATKNADDVKHDIYIGKKAKRAEDGYIGLQSYQQGLVQYLKTDDIGVLDSYYNHLSRFNESHTSKAIAAKQAMDSFDEIQQPLYIARKADSQEWEVHEGSISKELRAKTGAIEISNISRNFVNNLIEEAAHLNQIKQGYDKAYELHGASDRIKESVKVSDIGLTDFSQINTGVSQQQQQQPVSIKTPTEQTAVQVTRASNINQTPVADVTTSDPTIEPTTTPTQESIPVTPPVTKTPSSVPTQRKPLRLPTNPYNDTLARDSSVGEYQRKIQEGVATPNYVWLGRGERQVNDEGKMATVSLSSIYRGTGSAKDPKTGQVTVRSNVFTDENKEVIKAGIFGSPIQSPIYVNSTNAHDQQKLKLIEEFGGDMYSIVHDGTQAGKDAAMIESANRYMDFMRVAVSNNQDFSRALLQMAANPNTGFVVQHKMSNSAFSEAAIVPRVVEELRKHPALQKISYKEQPQAVFNVLSNMGTLMADGQFHSEIQRPIDTNTFGKEDNLYKPHVFSKDDLNKFNEYTATNSTSNTSTGLNSGNAGNNTPPNITDNNGITETGIDENTNTDFDLSVFESHQNNTTEATKTLPTDVSTNTKENSTQEAESSADESVTPQETVAVKRNSSIPTNRASNAITKETVLKPMQVRKLESTSKAKEENKAEDTVYITNTPIEKSFINKLVKVSDLASSIESSQIKTKDKSQAENQALISVLSKYSPDIKVKIQDKTSYDEKASYDDDIIRVSEDSKDITRDIAQAMVHKQIGNIADELDTLDHVTALANIEAKKQRDANRKEGKQNTDTLFDDEVIDRQAKLGELRLTIDSINKDVRKHMRKILSDPNQKFTENSKALLMRATDSAADLLQLGLFNEDVKSVLKQVKVSRGKNKITKAYHALMDAVTNFFGFSKDESTAYTKLLGIVSDSTSLSVLDSEGNFSKSSEAKIRQLNEPAKNIEEDLTKPITATKDSKVVRNILKTSFRQAQTLHKPLSSIQNFVRELYTNPVKASQILNLEPPTKAQREQINDFAEFTAEFREHLKQVFKPTDEGYENRALANYFYDKQTGEFDSNVLDALSYGAYDYLNSVANHTMNMRDDILALLGLTSKDVEQKNNAHITKEMWETYKYIGSGYVKVADDLGKRIAETLNIQRTENGSITVDSRLYSALGTWALSAMQSADLIHLHSISSEKHKKAIEEVRGVIDEKDFNSHGTVRFVSITNKEGEGINKRINEISEANKGTAGYLTDIMGGVSAVRMPSLKPIEESIANVKRRIKRTDATVTDLQAQRVAKAQAHANVINEPTFSLLTNLASQHEDAFLEMIGAKLKEGELQTAHINDRDGLEGKAEAVMRDWTNAVDFINSIPKVDGVRKYWDTMFMAVNSRMHYNSNVFNYQSSKLHRAMAEPSNFKVTVQLKNKDGSSVLDSLQSKLKEYGKEIHSKHLTKDELNLTYFLRALAENMEGSEDFIEAYFESTGSKEIFTEGFTVDKLPSYVFIPAFIEYLNQEHIQKATEIVSKAQAGDKISSTEMNHLSNVIDEMAMTGSSLRALREWADFQTAQENNHANFTTSLGLGSDGLNNGAALAHFWNGAFYKELLLRTGFFSFNDPFKSYFDARHDKNLGDYYTAFKNAVINEKAQEAFIMGFHANLEKDLANHNEQVFRALMRVQKSLTKRAVAKSVLIPFNYGAGIKSLKKAVFRTFLKEMQDNITLAAQQDIANKKSLEAGQMTQLEYDTQRAKLLNQVMTVDRLFSFMTQKPIQWDITIDNEPKAVVINENLDLKYMLEAWISPKDEAMLDNKYSFTMGQYLAEVLQDYEAVYIEKNKVNMRILSSTVELFTQMYHEVEERAIQTVAERISNALVETGLDRGLANELALKEISYRGLSDKEREELVHSVMDKVQAQIHNVYSVQNNESKAKVRLTRLAEILFVDKANLTNNSFFLVNKSGKYQATSFGSPARHIHLEDKALLANSVQTQSMDSYISSFAMAMGKKININVHDANIGAIDNQLDMITQQNRATFQALVSYHGQLESLRALTSVIQSSYALIKDGVIRKDFHDNEVFAELTQELSSLVDEVRDTELNKLDQLANLAYLHQYAGEFGEYQVTDADRQTALKEKNKVVDQINQLEKDLALNTTIKVMSYEPNKRTDTTKQQTSESGIVQLSDTRATEQVSQLPTTSTGTDGTQGAAFINSSSTPTEPTIQNLKQLDQTIKGLVNVSEVQLKLNKMLMGKANQHLSKMSVKFADVTTPNGTRAYGSYNVTTHTLTLDNQTFSQSGNDENKLRVINHELVHALTEYAIISNAQDLRSELNHLNKMLDAVMAQWQEDVAFNKKYGHSRHDTKEDDLTYVNQIMEVIKASQEADTTNGNHYAGLSEFIAYGMTDPEMMRYIDYAMELADLGIKPRKGISSVMDFLVRLASKVLGFKGDGYKAFVQNVETIMDNPPVDLLTLTSNDTRFSASAMKSVQANIKRGTEAMNKAITSKADVKRAMYRNDIGWIDFVWGDTGIIKTNGKTKGAKGISHIIEARIRKDKMSYDEVVEMLTHNIVETIAQGSTADAYNSSNGVKNIKITHKGYFVALRKAEGSNAWVITAFEIFEDGTGKGDGKTSPTHNQSYSARTDVGASNKVSDDGQGVGFDTSKPTHTTPTLARDSMGASDKTNITQLTTDSNEDTRYSQIFDETDRQSVSEVFNSLDSQTLTDGWNKHLQEVWDSLFDGNIAYSTLSEMEQKSLLDTAKQVNKMFVPNTFNMTVKEQLSYQAVTSIVDFLVNNHTDSNITSELNKIHAQLIKAYPTAADLYPDYHTVNDEVKNLYDTEHSKLFKSIGEMNNLASVVALVLSSQTFNELTDQKVELRKTKHDSWFDKFMNLWHKAMNLLRTKYINANSTSEATKQLMAKLVNAETNARLARVSMIDKAWNTVYQKPMDAANWVWDKTWDIGSEAIISGLPMSSQMRDTWRSHKERIKAAKQSENLSKSSVAKDSMNLTIEAGLAITGLDMNMSYGGNQDIKSATRGFIKETVNEMLGQRGVGHTVERVIRIVNKVAQDRANYKQSMLNNFASIMKDPKRFDIHAKQSITRTVMMSDAQTLLHYHGMEQTLNYIANSKQRKVRIKELEDKLQSLSKNREHFNQLLKDTKDLAWYMVGETVSGDVKKNAELIATSAGTRSITPYEQMDQNIFEAVDELVTLHGLEMVNGKYMYTTQDLIQNEGQVLIAMLNTHHDLVKKSKEEFKDNPLNYIKGFKPAIHNPHVDVVAVKAEEVDDYIQKGYEQVLHGSIVQDELDNTEPRYLMINKNAPYARYNSGGLDMKDTHFRGYEVFNYKTNAKELARVGQGRLKRNTELAKTMDARSYDPRNIKGNHLIPRYGNDMLILGYNYEMSGELRDKLLDRDLSFDMMLATMGSELVAKPKLVDTQRTLAQVLAEDAKNPITGFKISPVHFTVINPNSPDPRVQEMLRMMPYEFYQEMQHQFGKGKPFVIRTAVFNSVFGFRKYNVSEMFDKVSGERNYFEKFMVTLYENIYGKQARNKAANHQYVWEWFVTQAKDLIVIRSVKVLIGNIIANALISAAHGITPTELARGMFYAWKEGKAYRQLQAEEQRINFEMLNATSESQRKKLKAQLVAVRQNMQNSGMHEYMEEGLMSTIVEDIDMGSETKLFKSDFEKKLDNLAEKIPQPVRTTMKWATFHPDTEIHKFLSESTQFSDFAAKFVLAKHIERKSLKMGKSKKAAFKDGIQMAQEVFINYDIPTNRTLQAANDLGLFMFTKFTVRFQRALARQLHQNGGHAMLQHFMVEEYLPVAGLLNPFFPMFNTGLGAFTGIGALAQLPLIAMFL</sequence>
<dbReference type="Proteomes" id="UP000268436">
    <property type="component" value="Unassembled WGS sequence"/>
</dbReference>
<dbReference type="PANTHER" id="PTHR34491">
    <property type="entry name" value="A-TYPE INCLUSION PROTEIN, PUTATIVE-RELATED"/>
    <property type="match status" value="1"/>
</dbReference>
<keyword evidence="5" id="KW-1185">Reference proteome</keyword>
<evidence type="ECO:0000313" key="5">
    <source>
        <dbReference type="Proteomes" id="UP000268436"/>
    </source>
</evidence>
<accession>A0ABY0BMJ8</accession>